<feature type="transmembrane region" description="Helical" evidence="1">
    <location>
        <begin position="43"/>
        <end position="65"/>
    </location>
</feature>
<evidence type="ECO:0000313" key="2">
    <source>
        <dbReference type="EMBL" id="KAG5571478.1"/>
    </source>
</evidence>
<reference evidence="2 3" key="1">
    <citation type="submission" date="2020-09" db="EMBL/GenBank/DDBJ databases">
        <title>De no assembly of potato wild relative species, Solanum commersonii.</title>
        <authorList>
            <person name="Cho K."/>
        </authorList>
    </citation>
    <scope>NUCLEOTIDE SEQUENCE [LARGE SCALE GENOMIC DNA]</scope>
    <source>
        <strain evidence="2">LZ3.2</strain>
        <tissue evidence="2">Leaf</tissue>
    </source>
</reference>
<protein>
    <submittedName>
        <fullName evidence="2">Uncharacterized protein</fullName>
    </submittedName>
</protein>
<dbReference type="Proteomes" id="UP000824120">
    <property type="component" value="Chromosome 12"/>
</dbReference>
<accession>A0A9J5W915</accession>
<comment type="caution">
    <text evidence="2">The sequence shown here is derived from an EMBL/GenBank/DDBJ whole genome shotgun (WGS) entry which is preliminary data.</text>
</comment>
<keyword evidence="1" id="KW-0812">Transmembrane</keyword>
<name>A0A9J5W915_SOLCO</name>
<proteinExistence type="predicted"/>
<evidence type="ECO:0000256" key="1">
    <source>
        <dbReference type="SAM" id="Phobius"/>
    </source>
</evidence>
<keyword evidence="1" id="KW-1133">Transmembrane helix</keyword>
<keyword evidence="3" id="KW-1185">Reference proteome</keyword>
<keyword evidence="1" id="KW-0472">Membrane</keyword>
<evidence type="ECO:0000313" key="3">
    <source>
        <dbReference type="Proteomes" id="UP000824120"/>
    </source>
</evidence>
<dbReference type="EMBL" id="JACXVP010000012">
    <property type="protein sequence ID" value="KAG5571478.1"/>
    <property type="molecule type" value="Genomic_DNA"/>
</dbReference>
<organism evidence="2 3">
    <name type="scientific">Solanum commersonii</name>
    <name type="common">Commerson's wild potato</name>
    <name type="synonym">Commerson's nightshade</name>
    <dbReference type="NCBI Taxonomy" id="4109"/>
    <lineage>
        <taxon>Eukaryota</taxon>
        <taxon>Viridiplantae</taxon>
        <taxon>Streptophyta</taxon>
        <taxon>Embryophyta</taxon>
        <taxon>Tracheophyta</taxon>
        <taxon>Spermatophyta</taxon>
        <taxon>Magnoliopsida</taxon>
        <taxon>eudicotyledons</taxon>
        <taxon>Gunneridae</taxon>
        <taxon>Pentapetalae</taxon>
        <taxon>asterids</taxon>
        <taxon>lamiids</taxon>
        <taxon>Solanales</taxon>
        <taxon>Solanaceae</taxon>
        <taxon>Solanoideae</taxon>
        <taxon>Solaneae</taxon>
        <taxon>Solanum</taxon>
    </lineage>
</organism>
<sequence length="90" mass="9974">MTAASKVSLPLPRGLDRRIRCGRRQDSDFDSLSRKGKERQKTCAYALAIRVVLSVRVAALLPILVLDFQLHSVKKKTPNPSGGHFAWIGC</sequence>
<dbReference type="AlphaFoldDB" id="A0A9J5W915"/>
<gene>
    <name evidence="2" type="ORF">H5410_061244</name>
</gene>